<dbReference type="GO" id="GO:0005694">
    <property type="term" value="C:chromosome"/>
    <property type="evidence" value="ECO:0007669"/>
    <property type="project" value="UniProtKB-SubCell"/>
</dbReference>
<sequence>MSALANGEVSDGNRSKRLLENGYHSLNSENATKFKVRKVSATRDFPHMCGHDYLVVKSEMKGNVTPEVGGNHAMLKTDASQELANFDLPQDAEINGVVASASESTVTKNETDVKVLSHEDLESSVGEDGSKSLDMFSERVDAGDVHDMVAVTHQMVLHFKYMESESLKDHESKSVDMEFAKDGNVKETKASANQLRNGEVAAFVKHLDEDVVKASGEVGRLIQGKISVPSPKNKFHRRRISATRDFPLYCGVTSAPPIDHNERLKFTSGEPLCGVSDANEEKGVEALKSGADTTSSLERRTKMVEEYPSGKLGTTAEVGDPVLSMSSGYAIERGEPRNSDLNVTEPVGTVSSQKNPQDTVVADGDEKDQSLSSSQMGSLGHAHRTNRRATGDIVFSGQDDNHVIVNALVAAKHCPWRQDKSTAISGGLMFGSHSNKMKTARGSKSKAVAKKKMVKVHSKPPLKKKAISPCKHSVDGPGAIYLQDEGESGSESEFPLPSVDVTLPPFGPSSDTGNARNKVREILRLFQTLCRKLLHGEESRPDMPKIKRIDLVATKIMKKKGKEVNTDRHYVGPVPGVEVGDEFQYRVELAIVGIHRLYQAGIDSMIFEGKKVATSIVASGGYDDDMENPDVLIYSGQGGLKVKDKEPQDQKLEKGNLALFNSISTRNPIRVIRGSKEKDIDSQDSRGKLVTKYVYDGLYTAENFWKETGSHGKSVFMFKLIRMPGQPELAWKEVKKSKKSRTRHGVLVDDISGGKEPFPISAMNTIDNETPQPFYYIKKVRYPDSLYLRPAKGCDCVGRCSDSRKCSCALRNGGQIPYNHNGAIVEAKTLVYECGPHCKCPPSCFNRVSQHGIKLPLEVFKTKSRGWGVRSLSSISSGSFICEYVGEIIEDKEAEKRVNDEYLFDIGQNYTDCSLNPDGSESSDQAVEEGGDGYTIDAVEFGNVGRFINHSCSPNLYAQNVLYDHDDKRVPHIMLFAAENIPPLHELTYHYNYVVDQVHDSEGNIKVKSCYCGASDCTGRMY</sequence>
<dbReference type="EMBL" id="OX459119">
    <property type="protein sequence ID" value="CAI9095628.1"/>
    <property type="molecule type" value="Genomic_DNA"/>
</dbReference>
<dbReference type="GO" id="GO:0005634">
    <property type="term" value="C:nucleus"/>
    <property type="evidence" value="ECO:0007669"/>
    <property type="project" value="UniProtKB-SubCell"/>
</dbReference>
<feature type="region of interest" description="Disordered" evidence="9">
    <location>
        <begin position="332"/>
        <end position="385"/>
    </location>
</feature>
<keyword evidence="7 8" id="KW-0539">Nucleus</keyword>
<keyword evidence="2" id="KW-0158">Chromosome</keyword>
<dbReference type="Pfam" id="PF05033">
    <property type="entry name" value="Pre-SET"/>
    <property type="match status" value="1"/>
</dbReference>
<dbReference type="InterPro" id="IPR051357">
    <property type="entry name" value="H3K9_HMTase_SUVAR3-9"/>
</dbReference>
<dbReference type="InterPro" id="IPR046341">
    <property type="entry name" value="SET_dom_sf"/>
</dbReference>
<dbReference type="GO" id="GO:0008270">
    <property type="term" value="F:zinc ion binding"/>
    <property type="evidence" value="ECO:0007669"/>
    <property type="project" value="InterPro"/>
</dbReference>
<evidence type="ECO:0000256" key="9">
    <source>
        <dbReference type="SAM" id="MobiDB-lite"/>
    </source>
</evidence>
<evidence type="ECO:0000259" key="12">
    <source>
        <dbReference type="PROSITE" id="PS50868"/>
    </source>
</evidence>
<dbReference type="InterPro" id="IPR001214">
    <property type="entry name" value="SET_dom"/>
</dbReference>
<keyword evidence="4" id="KW-0808">Transferase</keyword>
<feature type="domain" description="SET" evidence="10">
    <location>
        <begin position="855"/>
        <end position="992"/>
    </location>
</feature>
<evidence type="ECO:0000256" key="7">
    <source>
        <dbReference type="ARBA" id="ARBA00023242"/>
    </source>
</evidence>
<protein>
    <submittedName>
        <fullName evidence="14">OLC1v1031617C1</fullName>
    </submittedName>
</protein>
<evidence type="ECO:0000259" key="10">
    <source>
        <dbReference type="PROSITE" id="PS50280"/>
    </source>
</evidence>
<evidence type="ECO:0000256" key="5">
    <source>
        <dbReference type="ARBA" id="ARBA00022691"/>
    </source>
</evidence>
<keyword evidence="3" id="KW-0489">Methyltransferase</keyword>
<dbReference type="InterPro" id="IPR003616">
    <property type="entry name" value="Post-SET_dom"/>
</dbReference>
<feature type="region of interest" description="Disordered" evidence="9">
    <location>
        <begin position="435"/>
        <end position="470"/>
    </location>
</feature>
<evidence type="ECO:0000259" key="13">
    <source>
        <dbReference type="PROSITE" id="PS51015"/>
    </source>
</evidence>
<proteinExistence type="predicted"/>
<dbReference type="GO" id="GO:0042054">
    <property type="term" value="F:histone methyltransferase activity"/>
    <property type="evidence" value="ECO:0007669"/>
    <property type="project" value="InterPro"/>
</dbReference>
<reference evidence="14" key="1">
    <citation type="submission" date="2023-03" db="EMBL/GenBank/DDBJ databases">
        <authorList>
            <person name="Julca I."/>
        </authorList>
    </citation>
    <scope>NUCLEOTIDE SEQUENCE</scope>
</reference>
<dbReference type="InterPro" id="IPR015947">
    <property type="entry name" value="PUA-like_sf"/>
</dbReference>
<dbReference type="PANTHER" id="PTHR45660">
    <property type="entry name" value="HISTONE-LYSINE N-METHYLTRANSFERASE SETMAR"/>
    <property type="match status" value="1"/>
</dbReference>
<feature type="domain" description="Pre-SET" evidence="11">
    <location>
        <begin position="792"/>
        <end position="852"/>
    </location>
</feature>
<dbReference type="GO" id="GO:0003690">
    <property type="term" value="F:double-stranded DNA binding"/>
    <property type="evidence" value="ECO:0007669"/>
    <property type="project" value="TreeGrafter"/>
</dbReference>
<feature type="compositionally biased region" description="Polar residues" evidence="9">
    <location>
        <begin position="349"/>
        <end position="358"/>
    </location>
</feature>
<dbReference type="Pfam" id="PF00856">
    <property type="entry name" value="SET"/>
    <property type="match status" value="1"/>
</dbReference>
<dbReference type="SUPFAM" id="SSF82199">
    <property type="entry name" value="SET domain"/>
    <property type="match status" value="1"/>
</dbReference>
<dbReference type="InterPro" id="IPR003105">
    <property type="entry name" value="SRA_YDG"/>
</dbReference>
<dbReference type="PROSITE" id="PS50868">
    <property type="entry name" value="POST_SET"/>
    <property type="match status" value="1"/>
</dbReference>
<dbReference type="PROSITE" id="PS50867">
    <property type="entry name" value="PRE_SET"/>
    <property type="match status" value="1"/>
</dbReference>
<evidence type="ECO:0000259" key="11">
    <source>
        <dbReference type="PROSITE" id="PS50867"/>
    </source>
</evidence>
<feature type="compositionally biased region" description="Basic residues" evidence="9">
    <location>
        <begin position="435"/>
        <end position="466"/>
    </location>
</feature>
<feature type="domain" description="YDG" evidence="13">
    <location>
        <begin position="572"/>
        <end position="722"/>
    </location>
</feature>
<dbReference type="Proteomes" id="UP001161247">
    <property type="component" value="Chromosome 2"/>
</dbReference>
<dbReference type="Gene3D" id="2.170.270.10">
    <property type="entry name" value="SET domain"/>
    <property type="match status" value="1"/>
</dbReference>
<feature type="domain" description="Post-SET" evidence="12">
    <location>
        <begin position="1006"/>
        <end position="1022"/>
    </location>
</feature>
<dbReference type="InterPro" id="IPR025794">
    <property type="entry name" value="H3-K9-MeTrfase_plant"/>
</dbReference>
<accession>A0AAV1CKI1</accession>
<dbReference type="SUPFAM" id="SSF88697">
    <property type="entry name" value="PUA domain-like"/>
    <property type="match status" value="1"/>
</dbReference>
<dbReference type="Pfam" id="PF02182">
    <property type="entry name" value="SAD_SRA"/>
    <property type="match status" value="1"/>
</dbReference>
<keyword evidence="15" id="KW-1185">Reference proteome</keyword>
<feature type="compositionally biased region" description="Low complexity" evidence="9">
    <location>
        <begin position="370"/>
        <end position="380"/>
    </location>
</feature>
<evidence type="ECO:0000313" key="15">
    <source>
        <dbReference type="Proteomes" id="UP001161247"/>
    </source>
</evidence>
<evidence type="ECO:0000256" key="6">
    <source>
        <dbReference type="ARBA" id="ARBA00022853"/>
    </source>
</evidence>
<comment type="subcellular location">
    <subcellularLocation>
        <location evidence="1">Chromosome</location>
    </subcellularLocation>
    <subcellularLocation>
        <location evidence="8">Nucleus</location>
    </subcellularLocation>
</comment>
<dbReference type="SMART" id="SM00317">
    <property type="entry name" value="SET"/>
    <property type="match status" value="1"/>
</dbReference>
<evidence type="ECO:0000256" key="8">
    <source>
        <dbReference type="PROSITE-ProRule" id="PRU00358"/>
    </source>
</evidence>
<keyword evidence="6" id="KW-0156">Chromatin regulator</keyword>
<organism evidence="14 15">
    <name type="scientific">Oldenlandia corymbosa var. corymbosa</name>
    <dbReference type="NCBI Taxonomy" id="529605"/>
    <lineage>
        <taxon>Eukaryota</taxon>
        <taxon>Viridiplantae</taxon>
        <taxon>Streptophyta</taxon>
        <taxon>Embryophyta</taxon>
        <taxon>Tracheophyta</taxon>
        <taxon>Spermatophyta</taxon>
        <taxon>Magnoliopsida</taxon>
        <taxon>eudicotyledons</taxon>
        <taxon>Gunneridae</taxon>
        <taxon>Pentapetalae</taxon>
        <taxon>asterids</taxon>
        <taxon>lamiids</taxon>
        <taxon>Gentianales</taxon>
        <taxon>Rubiaceae</taxon>
        <taxon>Rubioideae</taxon>
        <taxon>Spermacoceae</taxon>
        <taxon>Hedyotis-Oldenlandia complex</taxon>
        <taxon>Oldenlandia</taxon>
    </lineage>
</organism>
<evidence type="ECO:0000256" key="3">
    <source>
        <dbReference type="ARBA" id="ARBA00022603"/>
    </source>
</evidence>
<evidence type="ECO:0000313" key="14">
    <source>
        <dbReference type="EMBL" id="CAI9095628.1"/>
    </source>
</evidence>
<keyword evidence="5" id="KW-0949">S-adenosyl-L-methionine</keyword>
<dbReference type="PROSITE" id="PS50280">
    <property type="entry name" value="SET"/>
    <property type="match status" value="1"/>
</dbReference>
<dbReference type="PANTHER" id="PTHR45660:SF46">
    <property type="entry name" value="HISTONE-LYSINE N-METHYLTRANSFERASE, H3 LYSINE-9 SPECIFIC SUVH6"/>
    <property type="match status" value="1"/>
</dbReference>
<evidence type="ECO:0000256" key="2">
    <source>
        <dbReference type="ARBA" id="ARBA00022454"/>
    </source>
</evidence>
<dbReference type="Gene3D" id="2.30.280.10">
    <property type="entry name" value="SRA-YDG"/>
    <property type="match status" value="1"/>
</dbReference>
<dbReference type="InterPro" id="IPR036987">
    <property type="entry name" value="SRA-YDG_sf"/>
</dbReference>
<dbReference type="InterPro" id="IPR007728">
    <property type="entry name" value="Pre-SET_dom"/>
</dbReference>
<dbReference type="SMART" id="SM00468">
    <property type="entry name" value="PreSET"/>
    <property type="match status" value="1"/>
</dbReference>
<dbReference type="AlphaFoldDB" id="A0AAV1CKI1"/>
<dbReference type="GO" id="GO:0032259">
    <property type="term" value="P:methylation"/>
    <property type="evidence" value="ECO:0007669"/>
    <property type="project" value="UniProtKB-KW"/>
</dbReference>
<evidence type="ECO:0000256" key="4">
    <source>
        <dbReference type="ARBA" id="ARBA00022679"/>
    </source>
</evidence>
<evidence type="ECO:0000256" key="1">
    <source>
        <dbReference type="ARBA" id="ARBA00004286"/>
    </source>
</evidence>
<dbReference type="SMART" id="SM00466">
    <property type="entry name" value="SRA"/>
    <property type="match status" value="1"/>
</dbReference>
<dbReference type="PROSITE" id="PS51015">
    <property type="entry name" value="YDG"/>
    <property type="match status" value="1"/>
</dbReference>
<name>A0AAV1CKI1_OLDCO</name>
<gene>
    <name evidence="14" type="ORF">OLC1_LOCUS6558</name>
</gene>
<dbReference type="PROSITE" id="PS51575">
    <property type="entry name" value="SAM_MT43_SUVAR39_2"/>
    <property type="match status" value="1"/>
</dbReference>